<name>A0A7S1I4K2_9EUGL</name>
<proteinExistence type="predicted"/>
<organism evidence="1">
    <name type="scientific">Eutreptiella gymnastica</name>
    <dbReference type="NCBI Taxonomy" id="73025"/>
    <lineage>
        <taxon>Eukaryota</taxon>
        <taxon>Discoba</taxon>
        <taxon>Euglenozoa</taxon>
        <taxon>Euglenida</taxon>
        <taxon>Spirocuta</taxon>
        <taxon>Euglenophyceae</taxon>
        <taxon>Eutreptiales</taxon>
        <taxon>Eutreptiaceae</taxon>
        <taxon>Eutreptiella</taxon>
    </lineage>
</organism>
<accession>A0A7S1I4K2</accession>
<protein>
    <submittedName>
        <fullName evidence="1">Uncharacterized protein</fullName>
    </submittedName>
</protein>
<reference evidence="1" key="1">
    <citation type="submission" date="2021-01" db="EMBL/GenBank/DDBJ databases">
        <authorList>
            <person name="Corre E."/>
            <person name="Pelletier E."/>
            <person name="Niang G."/>
            <person name="Scheremetjew M."/>
            <person name="Finn R."/>
            <person name="Kale V."/>
            <person name="Holt S."/>
            <person name="Cochrane G."/>
            <person name="Meng A."/>
            <person name="Brown T."/>
            <person name="Cohen L."/>
        </authorList>
    </citation>
    <scope>NUCLEOTIDE SEQUENCE</scope>
    <source>
        <strain evidence="1">NIES-381</strain>
    </source>
</reference>
<evidence type="ECO:0000313" key="1">
    <source>
        <dbReference type="EMBL" id="CAD9000558.1"/>
    </source>
</evidence>
<dbReference type="EMBL" id="HBGA01032314">
    <property type="protein sequence ID" value="CAD9000558.1"/>
    <property type="molecule type" value="Transcribed_RNA"/>
</dbReference>
<dbReference type="AlphaFoldDB" id="A0A7S1I4K2"/>
<gene>
    <name evidence="1" type="ORF">EGYM00392_LOCUS11631</name>
</gene>
<sequence>MAAMLPRVVEQATTGNNCFHVCSARWAPRYRGPPNLNADEPQRRPPQISWLEWARDPWQQAQQWIGVRKSDQTGSGYGVKRTETSSAVTLNWFLGSQAHEKRRPAWAEASSPGIGVVCGEVGSLRTLVLGGRGCCPPPLPAARR</sequence>